<evidence type="ECO:0000256" key="10">
    <source>
        <dbReference type="ARBA" id="ARBA00056377"/>
    </source>
</evidence>
<dbReference type="PANTHER" id="PTHR11848:SF294">
    <property type="entry name" value="PROTEIN DVR-1"/>
    <property type="match status" value="1"/>
</dbReference>
<comment type="subcellular location">
    <subcellularLocation>
        <location evidence="1">Secreted</location>
    </subcellularLocation>
</comment>
<dbReference type="PANTHER" id="PTHR11848">
    <property type="entry name" value="TGF-BETA FAMILY"/>
    <property type="match status" value="1"/>
</dbReference>
<keyword evidence="5" id="KW-0165">Cleavage on pair of basic residues</keyword>
<dbReference type="AlphaFoldDB" id="A0A288QAF6"/>
<protein>
    <submittedName>
        <fullName evidence="15">Vg1-e2.L</fullName>
    </submittedName>
</protein>
<keyword evidence="7 12" id="KW-0339">Growth factor</keyword>
<dbReference type="InterPro" id="IPR001111">
    <property type="entry name" value="TGF-b_propeptide"/>
</dbReference>
<evidence type="ECO:0000256" key="8">
    <source>
        <dbReference type="ARBA" id="ARBA00023157"/>
    </source>
</evidence>
<evidence type="ECO:0000256" key="12">
    <source>
        <dbReference type="RuleBase" id="RU000354"/>
    </source>
</evidence>
<keyword evidence="4" id="KW-0964">Secreted</keyword>
<dbReference type="InterPro" id="IPR001839">
    <property type="entry name" value="TGF-b_C"/>
</dbReference>
<dbReference type="GO" id="GO:0005125">
    <property type="term" value="F:cytokine activity"/>
    <property type="evidence" value="ECO:0007669"/>
    <property type="project" value="UniProtKB-KW"/>
</dbReference>
<feature type="chain" id="PRO_5012063980" evidence="13">
    <location>
        <begin position="19"/>
        <end position="361"/>
    </location>
</feature>
<name>A0A288QAF6_XENLA</name>
<dbReference type="InterPro" id="IPR017948">
    <property type="entry name" value="TGFb_CS"/>
</dbReference>
<feature type="domain" description="TGF-beta family profile" evidence="14">
    <location>
        <begin position="244"/>
        <end position="361"/>
    </location>
</feature>
<dbReference type="GO" id="GO:0048513">
    <property type="term" value="P:animal organ development"/>
    <property type="evidence" value="ECO:0007669"/>
    <property type="project" value="UniProtKB-ARBA"/>
</dbReference>
<comment type="function">
    <text evidence="10">Required for posterior mesoderm formation during embryogenesis. Acts indirectly to suppress head formation by altering mesodermal patterning. Also involved in the establishment of left-right axis asymmetry, acting upstream of nodal/nr-1. Can exert long-range effects in the embryo.</text>
</comment>
<accession>A0A288QAF6</accession>
<evidence type="ECO:0000256" key="11">
    <source>
        <dbReference type="ARBA" id="ARBA00063887"/>
    </source>
</evidence>
<evidence type="ECO:0000256" key="5">
    <source>
        <dbReference type="ARBA" id="ARBA00022685"/>
    </source>
</evidence>
<dbReference type="Gene3D" id="2.10.90.10">
    <property type="entry name" value="Cystine-knot cytokines"/>
    <property type="match status" value="1"/>
</dbReference>
<keyword evidence="9" id="KW-0325">Glycoprotein</keyword>
<dbReference type="InterPro" id="IPR015615">
    <property type="entry name" value="TGF-beta-rel"/>
</dbReference>
<dbReference type="SUPFAM" id="SSF57501">
    <property type="entry name" value="Cystine-knot cytokines"/>
    <property type="match status" value="1"/>
</dbReference>
<dbReference type="EMBL" id="KU558979">
    <property type="protein sequence ID" value="AOT85837.1"/>
    <property type="molecule type" value="Genomic_DNA"/>
</dbReference>
<evidence type="ECO:0000256" key="9">
    <source>
        <dbReference type="ARBA" id="ARBA00023180"/>
    </source>
</evidence>
<dbReference type="Pfam" id="PF00019">
    <property type="entry name" value="TGF_beta"/>
    <property type="match status" value="1"/>
</dbReference>
<evidence type="ECO:0000313" key="15">
    <source>
        <dbReference type="EMBL" id="AOT85837.1"/>
    </source>
</evidence>
<evidence type="ECO:0000256" key="6">
    <source>
        <dbReference type="ARBA" id="ARBA00022729"/>
    </source>
</evidence>
<evidence type="ECO:0000256" key="2">
    <source>
        <dbReference type="ARBA" id="ARBA00006656"/>
    </source>
</evidence>
<dbReference type="InterPro" id="IPR029034">
    <property type="entry name" value="Cystine-knot_cytokine"/>
</dbReference>
<gene>
    <name evidence="15" type="primary">vg1-e2.L</name>
</gene>
<keyword evidence="8" id="KW-1015">Disulfide bond</keyword>
<dbReference type="FunFam" id="2.60.120.970:FF:000020">
    <property type="entry name" value="growth/differentiation factor 3"/>
    <property type="match status" value="1"/>
</dbReference>
<dbReference type="Gene3D" id="2.60.120.970">
    <property type="match status" value="1"/>
</dbReference>
<evidence type="ECO:0000256" key="1">
    <source>
        <dbReference type="ARBA" id="ARBA00004613"/>
    </source>
</evidence>
<dbReference type="GO" id="GO:0008083">
    <property type="term" value="F:growth factor activity"/>
    <property type="evidence" value="ECO:0007669"/>
    <property type="project" value="UniProtKB-KW"/>
</dbReference>
<dbReference type="FunFam" id="2.10.90.10:FF:000001">
    <property type="entry name" value="Bone morphogenetic protein 4"/>
    <property type="match status" value="1"/>
</dbReference>
<dbReference type="PROSITE" id="PS00250">
    <property type="entry name" value="TGF_BETA_1"/>
    <property type="match status" value="1"/>
</dbReference>
<comment type="subunit">
    <text evidence="11">Homodimer; disulfide-linked. Also forms heterodimers with other TGF-beta family members including nodal2/nr-2 and bmp4.</text>
</comment>
<sequence>MVWLRLWAFLHILAIVTLDPELKRREELFLRSLGFSSKPNPVSPPPVPSILWRIFNQRMGSSSQKKKPDLCFVEEFNVPGSVIRVFPDQGRFIIPYSDDIHPTQCLEKRLFFNISAIEKEERVTMGQLELRFSQNTYYGRVFDLRLYRTLQITLKGMGRSKTSRKLLVAQTFRLLHKSLFFNLTEICQSWQDPLKNLGLVLEIFPKKESSWMSTANDECKDIQTFLYTSLLTVTLNPLRCKKPRRKRSYSKLPFTASNICKKRRLYVEFKDVGWQNWVIAPQGYMANYCYGECPYPLTEILNGSNHAILQTLVHSIEPEDIPLPCCVPTKMSPISMLFYDNNDNVVLRHYENMAVDECGCR</sequence>
<reference evidence="15" key="1">
    <citation type="journal article" date="2017" name="Dev. Biol.">
        <title>Genomic organization and modulation of gene expression of the TGF-beta and FGF pathways in the allotetraploid frog Xenopus laevis.</title>
        <authorList>
            <person name="Suzuki A."/>
            <person name="Yoshida H."/>
            <person name="van Heeringen S.J."/>
            <person name="Takebayashi-Suzuki K."/>
            <person name="Veenstra G.J."/>
            <person name="Taira M."/>
        </authorList>
    </citation>
    <scope>NUCLEOTIDE SEQUENCE</scope>
    <source>
        <strain evidence="15">J</strain>
    </source>
</reference>
<dbReference type="GO" id="GO:0005615">
    <property type="term" value="C:extracellular space"/>
    <property type="evidence" value="ECO:0007669"/>
    <property type="project" value="UniProtKB-KW"/>
</dbReference>
<evidence type="ECO:0000256" key="4">
    <source>
        <dbReference type="ARBA" id="ARBA00022525"/>
    </source>
</evidence>
<evidence type="ECO:0000256" key="7">
    <source>
        <dbReference type="ARBA" id="ARBA00023030"/>
    </source>
</evidence>
<keyword evidence="6 13" id="KW-0732">Signal</keyword>
<feature type="signal peptide" evidence="13">
    <location>
        <begin position="1"/>
        <end position="18"/>
    </location>
</feature>
<proteinExistence type="inferred from homology"/>
<comment type="similarity">
    <text evidence="2 12">Belongs to the TGF-beta family.</text>
</comment>
<organism evidence="15">
    <name type="scientific">Xenopus laevis</name>
    <name type="common">African clawed frog</name>
    <dbReference type="NCBI Taxonomy" id="8355"/>
    <lineage>
        <taxon>Eukaryota</taxon>
        <taxon>Metazoa</taxon>
        <taxon>Chordata</taxon>
        <taxon>Craniata</taxon>
        <taxon>Vertebrata</taxon>
        <taxon>Euteleostomi</taxon>
        <taxon>Amphibia</taxon>
        <taxon>Batrachia</taxon>
        <taxon>Anura</taxon>
        <taxon>Pipoidea</taxon>
        <taxon>Pipidae</taxon>
        <taxon>Xenopodinae</taxon>
        <taxon>Xenopus</taxon>
        <taxon>Xenopus</taxon>
    </lineage>
</organism>
<dbReference type="Pfam" id="PF00688">
    <property type="entry name" value="TGFb_propeptide"/>
    <property type="match status" value="1"/>
</dbReference>
<dbReference type="SMART" id="SM00204">
    <property type="entry name" value="TGFB"/>
    <property type="match status" value="1"/>
</dbReference>
<keyword evidence="3" id="KW-0202">Cytokine</keyword>
<evidence type="ECO:0000256" key="3">
    <source>
        <dbReference type="ARBA" id="ARBA00022514"/>
    </source>
</evidence>
<dbReference type="PROSITE" id="PS51362">
    <property type="entry name" value="TGF_BETA_2"/>
    <property type="match status" value="1"/>
</dbReference>
<dbReference type="CDD" id="cd13764">
    <property type="entry name" value="TGF_beta_GDF1_3_like"/>
    <property type="match status" value="1"/>
</dbReference>
<evidence type="ECO:0000256" key="13">
    <source>
        <dbReference type="SAM" id="SignalP"/>
    </source>
</evidence>
<evidence type="ECO:0000259" key="14">
    <source>
        <dbReference type="PROSITE" id="PS51362"/>
    </source>
</evidence>